<dbReference type="RefSeq" id="WP_123379793.1">
    <property type="nucleotide sequence ID" value="NZ_RJKN01000004.1"/>
</dbReference>
<dbReference type="InParanoid" id="A0A3N1HKM2"/>
<dbReference type="InterPro" id="IPR001872">
    <property type="entry name" value="Peptidase_A8"/>
</dbReference>
<dbReference type="NCBIfam" id="TIGR00077">
    <property type="entry name" value="lspA"/>
    <property type="match status" value="1"/>
</dbReference>
<evidence type="ECO:0000256" key="12">
    <source>
        <dbReference type="SAM" id="MobiDB-lite"/>
    </source>
</evidence>
<protein>
    <recommendedName>
        <fullName evidence="9">Lipoprotein signal peptidase</fullName>
        <ecNumber evidence="9">3.4.23.36</ecNumber>
    </recommendedName>
    <alternativeName>
        <fullName evidence="9">Prolipoprotein signal peptidase</fullName>
    </alternativeName>
    <alternativeName>
        <fullName evidence="9">Signal peptidase II</fullName>
        <shortName evidence="9">SPase II</shortName>
    </alternativeName>
</protein>
<keyword evidence="6 9" id="KW-0378">Hydrolase</keyword>
<evidence type="ECO:0000313" key="13">
    <source>
        <dbReference type="EMBL" id="ROP43078.1"/>
    </source>
</evidence>
<feature type="active site" evidence="9">
    <location>
        <position position="113"/>
    </location>
</feature>
<dbReference type="EMBL" id="RJKN01000004">
    <property type="protein sequence ID" value="ROP43078.1"/>
    <property type="molecule type" value="Genomic_DNA"/>
</dbReference>
<gene>
    <name evidence="9" type="primary">lspA</name>
    <name evidence="13" type="ORF">EDC03_1673</name>
</gene>
<feature type="transmembrane region" description="Helical" evidence="9">
    <location>
        <begin position="121"/>
        <end position="142"/>
    </location>
</feature>
<feature type="compositionally biased region" description="Low complexity" evidence="12">
    <location>
        <begin position="157"/>
        <end position="169"/>
    </location>
</feature>
<dbReference type="PROSITE" id="PS00855">
    <property type="entry name" value="SPASE_II"/>
    <property type="match status" value="1"/>
</dbReference>
<feature type="region of interest" description="Disordered" evidence="12">
    <location>
        <begin position="149"/>
        <end position="198"/>
    </location>
</feature>
<evidence type="ECO:0000256" key="10">
    <source>
        <dbReference type="RuleBase" id="RU000594"/>
    </source>
</evidence>
<evidence type="ECO:0000256" key="9">
    <source>
        <dbReference type="HAMAP-Rule" id="MF_00161"/>
    </source>
</evidence>
<evidence type="ECO:0000256" key="2">
    <source>
        <dbReference type="ARBA" id="ARBA00022475"/>
    </source>
</evidence>
<keyword evidence="3 9" id="KW-0645">Protease</keyword>
<evidence type="ECO:0000256" key="4">
    <source>
        <dbReference type="ARBA" id="ARBA00022692"/>
    </source>
</evidence>
<keyword evidence="4 9" id="KW-0812">Transmembrane</keyword>
<dbReference type="PRINTS" id="PR00781">
    <property type="entry name" value="LIPOSIGPTASE"/>
</dbReference>
<comment type="catalytic activity">
    <reaction evidence="9 10">
        <text>Release of signal peptides from bacterial membrane prolipoproteins. Hydrolyzes -Xaa-Yaa-Zaa-|-(S,diacylglyceryl)Cys-, in which Xaa is hydrophobic (preferably Leu), and Yaa (Ala or Ser) and Zaa (Gly or Ala) have small, neutral side chains.</text>
        <dbReference type="EC" id="3.4.23.36"/>
    </reaction>
</comment>
<accession>A0A3N1HKM2</accession>
<comment type="caution">
    <text evidence="9">Lacks conserved residue(s) required for the propagation of feature annotation.</text>
</comment>
<dbReference type="EC" id="3.4.23.36" evidence="9"/>
<proteinExistence type="inferred from homology"/>
<dbReference type="GO" id="GO:0004190">
    <property type="term" value="F:aspartic-type endopeptidase activity"/>
    <property type="evidence" value="ECO:0007669"/>
    <property type="project" value="UniProtKB-UniRule"/>
</dbReference>
<name>A0A3N1HKM2_9ACTN</name>
<feature type="transmembrane region" description="Helical" evidence="9">
    <location>
        <begin position="80"/>
        <end position="101"/>
    </location>
</feature>
<dbReference type="PANTHER" id="PTHR33695:SF1">
    <property type="entry name" value="LIPOPROTEIN SIGNAL PEPTIDASE"/>
    <property type="match status" value="1"/>
</dbReference>
<organism evidence="13 14">
    <name type="scientific">Pseudokineococcus lusitanus</name>
    <dbReference type="NCBI Taxonomy" id="763993"/>
    <lineage>
        <taxon>Bacteria</taxon>
        <taxon>Bacillati</taxon>
        <taxon>Actinomycetota</taxon>
        <taxon>Actinomycetes</taxon>
        <taxon>Kineosporiales</taxon>
        <taxon>Kineosporiaceae</taxon>
        <taxon>Pseudokineococcus</taxon>
    </lineage>
</organism>
<dbReference type="PANTHER" id="PTHR33695">
    <property type="entry name" value="LIPOPROTEIN SIGNAL PEPTIDASE"/>
    <property type="match status" value="1"/>
</dbReference>
<evidence type="ECO:0000256" key="1">
    <source>
        <dbReference type="ARBA" id="ARBA00006139"/>
    </source>
</evidence>
<evidence type="ECO:0000256" key="3">
    <source>
        <dbReference type="ARBA" id="ARBA00022670"/>
    </source>
</evidence>
<evidence type="ECO:0000256" key="8">
    <source>
        <dbReference type="ARBA" id="ARBA00023136"/>
    </source>
</evidence>
<evidence type="ECO:0000256" key="7">
    <source>
        <dbReference type="ARBA" id="ARBA00022989"/>
    </source>
</evidence>
<comment type="subcellular location">
    <subcellularLocation>
        <location evidence="9">Cell membrane</location>
        <topology evidence="9">Multi-pass membrane protein</topology>
    </subcellularLocation>
</comment>
<sequence>MALVVLLVWGTDQVTKLLAVDRLVEGEPVPVVDGVLDLYLLYNPGAAFSLGTGATPLLTAFAVVVVVGVAVVARRLGSRAWALTLGVLMGGALGNLTDRLLREPGPLHGHVVDFLRLPRWPVFNVADIAVVTAAVLVVLLTLRGVGVDGSREGRDGTTGTPDTDGAPDVADARDARDARDGDAAPTEGHDDEGGPRRG</sequence>
<keyword evidence="5 9" id="KW-0064">Aspartyl protease</keyword>
<reference evidence="13 14" key="1">
    <citation type="journal article" date="2015" name="Stand. Genomic Sci.">
        <title>Genomic Encyclopedia of Bacterial and Archaeal Type Strains, Phase III: the genomes of soil and plant-associated and newly described type strains.</title>
        <authorList>
            <person name="Whitman W.B."/>
            <person name="Woyke T."/>
            <person name="Klenk H.P."/>
            <person name="Zhou Y."/>
            <person name="Lilburn T.G."/>
            <person name="Beck B.J."/>
            <person name="De Vos P."/>
            <person name="Vandamme P."/>
            <person name="Eisen J.A."/>
            <person name="Garrity G."/>
            <person name="Hugenholtz P."/>
            <person name="Kyrpides N.C."/>
        </authorList>
    </citation>
    <scope>NUCLEOTIDE SEQUENCE [LARGE SCALE GENOMIC DNA]</scope>
    <source>
        <strain evidence="13 14">CECT 7306</strain>
    </source>
</reference>
<dbReference type="UniPathway" id="UPA00665"/>
<keyword evidence="8 9" id="KW-0472">Membrane</keyword>
<evidence type="ECO:0000313" key="14">
    <source>
        <dbReference type="Proteomes" id="UP000276232"/>
    </source>
</evidence>
<dbReference type="AlphaFoldDB" id="A0A3N1HKM2"/>
<feature type="active site" evidence="9">
    <location>
        <position position="127"/>
    </location>
</feature>
<feature type="compositionally biased region" description="Basic and acidic residues" evidence="12">
    <location>
        <begin position="170"/>
        <end position="198"/>
    </location>
</feature>
<comment type="similarity">
    <text evidence="1 9 11">Belongs to the peptidase A8 family.</text>
</comment>
<keyword evidence="14" id="KW-1185">Reference proteome</keyword>
<comment type="pathway">
    <text evidence="9">Protein modification; lipoprotein biosynthesis (signal peptide cleavage).</text>
</comment>
<dbReference type="GO" id="GO:0005886">
    <property type="term" value="C:plasma membrane"/>
    <property type="evidence" value="ECO:0007669"/>
    <property type="project" value="UniProtKB-SubCell"/>
</dbReference>
<dbReference type="Proteomes" id="UP000276232">
    <property type="component" value="Unassembled WGS sequence"/>
</dbReference>
<dbReference type="GO" id="GO:0006508">
    <property type="term" value="P:proteolysis"/>
    <property type="evidence" value="ECO:0007669"/>
    <property type="project" value="UniProtKB-KW"/>
</dbReference>
<comment type="caution">
    <text evidence="13">The sequence shown here is derived from an EMBL/GenBank/DDBJ whole genome shotgun (WGS) entry which is preliminary data.</text>
</comment>
<evidence type="ECO:0000256" key="11">
    <source>
        <dbReference type="RuleBase" id="RU004181"/>
    </source>
</evidence>
<keyword evidence="2 9" id="KW-1003">Cell membrane</keyword>
<dbReference type="Pfam" id="PF01252">
    <property type="entry name" value="Peptidase_A8"/>
    <property type="match status" value="1"/>
</dbReference>
<dbReference type="OrthoDB" id="4308908at2"/>
<comment type="function">
    <text evidence="9 10">This protein specifically catalyzes the removal of signal peptides from prolipoproteins.</text>
</comment>
<dbReference type="FunCoup" id="A0A3N1HKM2">
    <property type="interactions" value="81"/>
</dbReference>
<dbReference type="HAMAP" id="MF_00161">
    <property type="entry name" value="LspA"/>
    <property type="match status" value="1"/>
</dbReference>
<feature type="transmembrane region" description="Helical" evidence="9">
    <location>
        <begin position="46"/>
        <end position="73"/>
    </location>
</feature>
<evidence type="ECO:0000256" key="5">
    <source>
        <dbReference type="ARBA" id="ARBA00022750"/>
    </source>
</evidence>
<keyword evidence="7 9" id="KW-1133">Transmembrane helix</keyword>
<evidence type="ECO:0000256" key="6">
    <source>
        <dbReference type="ARBA" id="ARBA00022801"/>
    </source>
</evidence>